<dbReference type="Gene3D" id="2.30.30.60">
    <property type="match status" value="1"/>
</dbReference>
<evidence type="ECO:0000256" key="2">
    <source>
        <dbReference type="ARBA" id="ARBA00008017"/>
    </source>
</evidence>
<evidence type="ECO:0000256" key="4">
    <source>
        <dbReference type="ARBA" id="ARBA00022692"/>
    </source>
</evidence>
<dbReference type="EMBL" id="PFNG01000072">
    <property type="protein sequence ID" value="PIZ41020.1"/>
    <property type="molecule type" value="Genomic_DNA"/>
</dbReference>
<dbReference type="InterPro" id="IPR010920">
    <property type="entry name" value="LSM_dom_sf"/>
</dbReference>
<dbReference type="SUPFAM" id="SSF82689">
    <property type="entry name" value="Mechanosensitive channel protein MscS (YggB), C-terminal domain"/>
    <property type="match status" value="1"/>
</dbReference>
<dbReference type="InterPro" id="IPR011014">
    <property type="entry name" value="MscS_channel_TM-2"/>
</dbReference>
<dbReference type="SUPFAM" id="SSF50182">
    <property type="entry name" value="Sm-like ribonucleoproteins"/>
    <property type="match status" value="1"/>
</dbReference>
<evidence type="ECO:0000256" key="5">
    <source>
        <dbReference type="ARBA" id="ARBA00022989"/>
    </source>
</evidence>
<evidence type="ECO:0000313" key="9">
    <source>
        <dbReference type="EMBL" id="PIZ41020.1"/>
    </source>
</evidence>
<dbReference type="FunFam" id="2.30.30.60:FF:000001">
    <property type="entry name" value="MscS Mechanosensitive ion channel"/>
    <property type="match status" value="1"/>
</dbReference>
<dbReference type="InterPro" id="IPR011066">
    <property type="entry name" value="MscS_channel_C_sf"/>
</dbReference>
<dbReference type="Pfam" id="PF00924">
    <property type="entry name" value="MS_channel_2nd"/>
    <property type="match status" value="1"/>
</dbReference>
<feature type="transmembrane region" description="Helical" evidence="7">
    <location>
        <begin position="107"/>
        <end position="127"/>
    </location>
</feature>
<dbReference type="PANTHER" id="PTHR30460">
    <property type="entry name" value="MODERATE CONDUCTANCE MECHANOSENSITIVE CHANNEL YBIO"/>
    <property type="match status" value="1"/>
</dbReference>
<keyword evidence="6 7" id="KW-0472">Membrane</keyword>
<protein>
    <submittedName>
        <fullName evidence="9">Mechanosensitive ion channel family protein</fullName>
    </submittedName>
</protein>
<dbReference type="PANTHER" id="PTHR30460:SF0">
    <property type="entry name" value="MODERATE CONDUCTANCE MECHANOSENSITIVE CHANNEL YBIO"/>
    <property type="match status" value="1"/>
</dbReference>
<dbReference type="AlphaFoldDB" id="A0A2M7T9F4"/>
<gene>
    <name evidence="9" type="ORF">COY37_02960</name>
</gene>
<comment type="caution">
    <text evidence="9">The sequence shown here is derived from an EMBL/GenBank/DDBJ whole genome shotgun (WGS) entry which is preliminary data.</text>
</comment>
<feature type="transmembrane region" description="Helical" evidence="7">
    <location>
        <begin position="83"/>
        <end position="101"/>
    </location>
</feature>
<evidence type="ECO:0000256" key="7">
    <source>
        <dbReference type="SAM" id="Phobius"/>
    </source>
</evidence>
<evidence type="ECO:0000313" key="10">
    <source>
        <dbReference type="Proteomes" id="UP000230956"/>
    </source>
</evidence>
<keyword evidence="5 7" id="KW-1133">Transmembrane helix</keyword>
<dbReference type="GO" id="GO:0005886">
    <property type="term" value="C:plasma membrane"/>
    <property type="evidence" value="ECO:0007669"/>
    <property type="project" value="UniProtKB-SubCell"/>
</dbReference>
<organism evidence="9 10">
    <name type="scientific">Candidatus Aquicultor secundus</name>
    <dbReference type="NCBI Taxonomy" id="1973895"/>
    <lineage>
        <taxon>Bacteria</taxon>
        <taxon>Bacillati</taxon>
        <taxon>Actinomycetota</taxon>
        <taxon>Candidatus Aquicultoria</taxon>
        <taxon>Candidatus Aquicultorales</taxon>
        <taxon>Candidatus Aquicultoraceae</taxon>
        <taxon>Candidatus Aquicultor</taxon>
    </lineage>
</organism>
<dbReference type="Gene3D" id="1.10.287.1260">
    <property type="match status" value="1"/>
</dbReference>
<evidence type="ECO:0000256" key="3">
    <source>
        <dbReference type="ARBA" id="ARBA00022475"/>
    </source>
</evidence>
<dbReference type="InterPro" id="IPR045276">
    <property type="entry name" value="YbiO_bact"/>
</dbReference>
<sequence length="291" mass="31666">MAGLICASGFWQTVRSGNITTLIDKAIDWLTKYGLQIVAALVVGFIIYRLLSIAIRRSVALISKDTFLSAEEAKQRAKTLGSVLDALARFAVFFITIVVILQSTTSWNISALIAGAGVVGIAIGFGAQSLIKDFISGFFIIFENQFSVGDLVQIGNDKGTVEHLSLRTTRLRDFQGNVHIIPNSQINVVINQSRGWSRAIVDIGVPTVEDPTRVIDIIKDAVAGIASSGKWKDILQEDPRVTGIDDFKENTMVFRVTAVTTSNAQDAIARDIRNGVKTALSQNKIEIFVKP</sequence>
<evidence type="ECO:0000256" key="1">
    <source>
        <dbReference type="ARBA" id="ARBA00004651"/>
    </source>
</evidence>
<feature type="domain" description="Mechanosensitive ion channel MscS" evidence="8">
    <location>
        <begin position="130"/>
        <end position="194"/>
    </location>
</feature>
<keyword evidence="3" id="KW-1003">Cell membrane</keyword>
<dbReference type="GO" id="GO:0008381">
    <property type="term" value="F:mechanosensitive monoatomic ion channel activity"/>
    <property type="evidence" value="ECO:0007669"/>
    <property type="project" value="InterPro"/>
</dbReference>
<evidence type="ECO:0000256" key="6">
    <source>
        <dbReference type="ARBA" id="ARBA00023136"/>
    </source>
</evidence>
<dbReference type="Gene3D" id="3.30.70.100">
    <property type="match status" value="1"/>
</dbReference>
<evidence type="ECO:0000259" key="8">
    <source>
        <dbReference type="Pfam" id="PF00924"/>
    </source>
</evidence>
<dbReference type="SUPFAM" id="SSF82861">
    <property type="entry name" value="Mechanosensitive channel protein MscS (YggB), transmembrane region"/>
    <property type="match status" value="1"/>
</dbReference>
<keyword evidence="4 7" id="KW-0812">Transmembrane</keyword>
<name>A0A2M7T9F4_9ACTN</name>
<dbReference type="Proteomes" id="UP000230956">
    <property type="component" value="Unassembled WGS sequence"/>
</dbReference>
<accession>A0A2M7T9F4</accession>
<reference evidence="10" key="1">
    <citation type="submission" date="2017-09" db="EMBL/GenBank/DDBJ databases">
        <title>Depth-based differentiation of microbial function through sediment-hosted aquifers and enrichment of novel symbionts in the deep terrestrial subsurface.</title>
        <authorList>
            <person name="Probst A.J."/>
            <person name="Ladd B."/>
            <person name="Jarett J.K."/>
            <person name="Geller-Mcgrath D.E."/>
            <person name="Sieber C.M.K."/>
            <person name="Emerson J.B."/>
            <person name="Anantharaman K."/>
            <person name="Thomas B.C."/>
            <person name="Malmstrom R."/>
            <person name="Stieglmeier M."/>
            <person name="Klingl A."/>
            <person name="Woyke T."/>
            <person name="Ryan C.M."/>
            <person name="Banfield J.F."/>
        </authorList>
    </citation>
    <scope>NUCLEOTIDE SEQUENCE [LARGE SCALE GENOMIC DNA]</scope>
</reference>
<proteinExistence type="inferred from homology"/>
<dbReference type="RefSeq" id="WP_286678575.1">
    <property type="nucleotide sequence ID" value="NZ_MNXI01000092.1"/>
</dbReference>
<comment type="subcellular location">
    <subcellularLocation>
        <location evidence="1">Cell membrane</location>
        <topology evidence="1">Multi-pass membrane protein</topology>
    </subcellularLocation>
</comment>
<dbReference type="InterPro" id="IPR006685">
    <property type="entry name" value="MscS_channel_2nd"/>
</dbReference>
<feature type="transmembrane region" description="Helical" evidence="7">
    <location>
        <begin position="32"/>
        <end position="51"/>
    </location>
</feature>
<comment type="similarity">
    <text evidence="2">Belongs to the MscS (TC 1.A.23) family.</text>
</comment>
<dbReference type="InterPro" id="IPR023408">
    <property type="entry name" value="MscS_beta-dom_sf"/>
</dbReference>